<evidence type="ECO:0008006" key="19">
    <source>
        <dbReference type="Google" id="ProtNLM"/>
    </source>
</evidence>
<comment type="subunit">
    <text evidence="2">Homodimer.</text>
</comment>
<dbReference type="Proteomes" id="UP001591681">
    <property type="component" value="Unassembled WGS sequence"/>
</dbReference>
<keyword evidence="9 13" id="KW-0675">Receptor</keyword>
<evidence type="ECO:0000256" key="1">
    <source>
        <dbReference type="ARBA" id="ARBA00004123"/>
    </source>
</evidence>
<dbReference type="AlphaFoldDB" id="A0ABD1KM66"/>
<keyword evidence="8 13" id="KW-0804">Transcription</keyword>
<name>A0ABD1KM66_9TELE</name>
<comment type="caution">
    <text evidence="17">The sequence shown here is derived from an EMBL/GenBank/DDBJ whole genome shotgun (WGS) entry which is preliminary data.</text>
</comment>
<evidence type="ECO:0000256" key="12">
    <source>
        <dbReference type="ARBA" id="ARBA00053043"/>
    </source>
</evidence>
<dbReference type="PRINTS" id="PR00047">
    <property type="entry name" value="STROIDFINGER"/>
</dbReference>
<dbReference type="InterPro" id="IPR001628">
    <property type="entry name" value="Znf_hrmn_rcpt"/>
</dbReference>
<feature type="compositionally biased region" description="Low complexity" evidence="14">
    <location>
        <begin position="416"/>
        <end position="426"/>
    </location>
</feature>
<dbReference type="PANTHER" id="PTHR48092">
    <property type="entry name" value="KNIRPS-RELATED PROTEIN-RELATED"/>
    <property type="match status" value="1"/>
</dbReference>
<proteinExistence type="inferred from homology"/>
<dbReference type="Gene3D" id="1.10.565.10">
    <property type="entry name" value="Retinoid X Receptor"/>
    <property type="match status" value="1"/>
</dbReference>
<feature type="compositionally biased region" description="Pro residues" evidence="14">
    <location>
        <begin position="207"/>
        <end position="244"/>
    </location>
</feature>
<feature type="region of interest" description="Disordered" evidence="14">
    <location>
        <begin position="146"/>
        <end position="299"/>
    </location>
</feature>
<dbReference type="SUPFAM" id="SSF48508">
    <property type="entry name" value="Nuclear receptor ligand-binding domain"/>
    <property type="match status" value="1"/>
</dbReference>
<dbReference type="InterPro" id="IPR000536">
    <property type="entry name" value="Nucl_hrmn_rcpt_lig-bd"/>
</dbReference>
<accession>A0ABD1KM66</accession>
<evidence type="ECO:0000256" key="11">
    <source>
        <dbReference type="ARBA" id="ARBA00037977"/>
    </source>
</evidence>
<dbReference type="Pfam" id="PF00104">
    <property type="entry name" value="Hormone_recep"/>
    <property type="match status" value="1"/>
</dbReference>
<keyword evidence="18" id="KW-1185">Reference proteome</keyword>
<dbReference type="InterPro" id="IPR035500">
    <property type="entry name" value="NHR-like_dom_sf"/>
</dbReference>
<feature type="domain" description="Nuclear receptor" evidence="15">
    <location>
        <begin position="72"/>
        <end position="147"/>
    </location>
</feature>
<comment type="subcellular location">
    <subcellularLocation>
        <location evidence="1 13">Nucleus</location>
    </subcellularLocation>
</comment>
<dbReference type="Pfam" id="PF00105">
    <property type="entry name" value="zf-C4"/>
    <property type="match status" value="1"/>
</dbReference>
<dbReference type="InterPro" id="IPR050200">
    <property type="entry name" value="Nuclear_hormone_rcpt_NR3"/>
</dbReference>
<dbReference type="PROSITE" id="PS51030">
    <property type="entry name" value="NUCLEAR_REC_DBD_2"/>
    <property type="match status" value="1"/>
</dbReference>
<dbReference type="Gene3D" id="3.30.50.10">
    <property type="entry name" value="Erythroid Transcription Factor GATA-1, subunit A"/>
    <property type="match status" value="1"/>
</dbReference>
<evidence type="ECO:0000256" key="2">
    <source>
        <dbReference type="ARBA" id="ARBA00011738"/>
    </source>
</evidence>
<dbReference type="GO" id="GO:0033993">
    <property type="term" value="P:response to lipid"/>
    <property type="evidence" value="ECO:0007669"/>
    <property type="project" value="UniProtKB-ARBA"/>
</dbReference>
<dbReference type="InterPro" id="IPR001723">
    <property type="entry name" value="Nuclear_hrmn_rcpt"/>
</dbReference>
<evidence type="ECO:0000259" key="16">
    <source>
        <dbReference type="PROSITE" id="PS51843"/>
    </source>
</evidence>
<comment type="function">
    <text evidence="12">Probable orphan nuclear receptor. Binds to a response element containing repeats of the motif 5'-AGGTCA-3'.</text>
</comment>
<evidence type="ECO:0000256" key="5">
    <source>
        <dbReference type="ARBA" id="ARBA00022833"/>
    </source>
</evidence>
<evidence type="ECO:0000256" key="9">
    <source>
        <dbReference type="ARBA" id="ARBA00023170"/>
    </source>
</evidence>
<feature type="compositionally biased region" description="Polar residues" evidence="14">
    <location>
        <begin position="35"/>
        <end position="54"/>
    </location>
</feature>
<comment type="similarity">
    <text evidence="11">Belongs to the nuclear hormone receptor family. NR6 subfamily.</text>
</comment>
<feature type="compositionally biased region" description="Pro residues" evidence="14">
    <location>
        <begin position="162"/>
        <end position="198"/>
    </location>
</feature>
<feature type="compositionally biased region" description="Pro residues" evidence="14">
    <location>
        <begin position="263"/>
        <end position="296"/>
    </location>
</feature>
<evidence type="ECO:0000256" key="14">
    <source>
        <dbReference type="SAM" id="MobiDB-lite"/>
    </source>
</evidence>
<evidence type="ECO:0000256" key="8">
    <source>
        <dbReference type="ARBA" id="ARBA00023163"/>
    </source>
</evidence>
<evidence type="ECO:0000256" key="10">
    <source>
        <dbReference type="ARBA" id="ARBA00023242"/>
    </source>
</evidence>
<feature type="region of interest" description="Disordered" evidence="14">
    <location>
        <begin position="393"/>
        <end position="426"/>
    </location>
</feature>
<dbReference type="CDD" id="cd06953">
    <property type="entry name" value="NR_LBD_DHR4_like"/>
    <property type="match status" value="1"/>
</dbReference>
<reference evidence="17 18" key="1">
    <citation type="submission" date="2024-09" db="EMBL/GenBank/DDBJ databases">
        <title>A chromosome-level genome assembly of Gray's grenadier anchovy, Coilia grayii.</title>
        <authorList>
            <person name="Fu Z."/>
        </authorList>
    </citation>
    <scope>NUCLEOTIDE SEQUENCE [LARGE SCALE GENOMIC DNA]</scope>
    <source>
        <strain evidence="17">G4</strain>
        <tissue evidence="17">Muscle</tissue>
    </source>
</reference>
<evidence type="ECO:0000256" key="13">
    <source>
        <dbReference type="RuleBase" id="RU004334"/>
    </source>
</evidence>
<dbReference type="FunFam" id="1.10.565.10:FF:000015">
    <property type="entry name" value="Nuclear receptor subfamily 6 group A member 1"/>
    <property type="match status" value="1"/>
</dbReference>
<feature type="compositionally biased region" description="Low complexity" evidence="14">
    <location>
        <begin position="245"/>
        <end position="262"/>
    </location>
</feature>
<dbReference type="InterPro" id="IPR013088">
    <property type="entry name" value="Znf_NHR/GATA"/>
</dbReference>
<feature type="domain" description="NR LBD" evidence="16">
    <location>
        <begin position="476"/>
        <end position="707"/>
    </location>
</feature>
<dbReference type="PRINTS" id="PR00398">
    <property type="entry name" value="STRDHORMONER"/>
</dbReference>
<protein>
    <recommendedName>
        <fullName evidence="19">Nuclear receptor subfamily 6 group A member 1</fullName>
    </recommendedName>
</protein>
<evidence type="ECO:0000256" key="4">
    <source>
        <dbReference type="ARBA" id="ARBA00022771"/>
    </source>
</evidence>
<keyword evidence="4 13" id="KW-0863">Zinc-finger</keyword>
<evidence type="ECO:0000313" key="18">
    <source>
        <dbReference type="Proteomes" id="UP001591681"/>
    </source>
</evidence>
<evidence type="ECO:0000313" key="17">
    <source>
        <dbReference type="EMBL" id="KAL2100086.1"/>
    </source>
</evidence>
<sequence>MLHSPRRACPGAACEMPGGVRLSLILSARHSPSSPGCPRSSVTAPFAQSNSASIGTKWRRRERSGGDDQADQRSCLICGDRATGLHYGIISCEGCKGFFKRSICNKRVYRCSRDKNCEMSRKQRNRCQYCRLLKCLQMGMNRKAIREDGMPGGRNKSIGPVQPSPALPSLPQPSPALPSPPQLSPALPSPPQPSPALPSSPQLSPALPSPPQPSPAFPSPPQPSPALPSSPQPSPAFHPSPALPSLPQLSPALPSLPQLSPALPSPPQPSPALPSPPQPSPAFCPSPLPSQPPPTVPSSLLRSPIRYSLMLSRSIQTALASPRFSFCLSSPRLASLGSAPVSLPRRFRTGALRDKGPLALARSSLQRAQISHEEIERIMTGQEFKEDAGLAEHTWSNNGDSDHSSPDNGVSEGNHPSPISTLSSSRSLEMNGYSTTYRDQYVGTPVPPHYQFLPHLFGYSTHTSLLPTPARSLYPQSQTLVTQLVAAEDLAPLATPMLIEEGYRVTQVELFALLCRLADELLFRQISWIKRLPFFCELPIEDYTRLLSASWQELILLASLTVYSPQVFGDLADVTSKYTPSDEELQGFGEDSMEVMERLIYFFRKFHQLKISNEEYACMKAINFLNQDIRGLSNVAQVEQLNKRYWYVCQDLTESKYPHQPKRFPEIMMYLPEIRCIAGKMVNIPLEQLPLLFKAVLHSCKSNVSSLSTVSSPGLTTRPTPGN</sequence>
<dbReference type="GO" id="GO:0008270">
    <property type="term" value="F:zinc ion binding"/>
    <property type="evidence" value="ECO:0007669"/>
    <property type="project" value="UniProtKB-KW"/>
</dbReference>
<dbReference type="PROSITE" id="PS00031">
    <property type="entry name" value="NUCLEAR_REC_DBD_1"/>
    <property type="match status" value="1"/>
</dbReference>
<dbReference type="PROSITE" id="PS51843">
    <property type="entry name" value="NR_LBD"/>
    <property type="match status" value="1"/>
</dbReference>
<keyword evidence="5 13" id="KW-0862">Zinc</keyword>
<dbReference type="SMART" id="SM00430">
    <property type="entry name" value="HOLI"/>
    <property type="match status" value="1"/>
</dbReference>
<dbReference type="GO" id="GO:0043565">
    <property type="term" value="F:sequence-specific DNA binding"/>
    <property type="evidence" value="ECO:0007669"/>
    <property type="project" value="UniProtKB-ARBA"/>
</dbReference>
<evidence type="ECO:0000256" key="6">
    <source>
        <dbReference type="ARBA" id="ARBA00023015"/>
    </source>
</evidence>
<keyword evidence="10 13" id="KW-0539">Nucleus</keyword>
<keyword evidence="7 13" id="KW-0238">DNA-binding</keyword>
<organism evidence="17 18">
    <name type="scientific">Coilia grayii</name>
    <name type="common">Gray's grenadier anchovy</name>
    <dbReference type="NCBI Taxonomy" id="363190"/>
    <lineage>
        <taxon>Eukaryota</taxon>
        <taxon>Metazoa</taxon>
        <taxon>Chordata</taxon>
        <taxon>Craniata</taxon>
        <taxon>Vertebrata</taxon>
        <taxon>Euteleostomi</taxon>
        <taxon>Actinopterygii</taxon>
        <taxon>Neopterygii</taxon>
        <taxon>Teleostei</taxon>
        <taxon>Clupei</taxon>
        <taxon>Clupeiformes</taxon>
        <taxon>Clupeoidei</taxon>
        <taxon>Engraulidae</taxon>
        <taxon>Coilinae</taxon>
        <taxon>Coilia</taxon>
    </lineage>
</organism>
<keyword evidence="3 13" id="KW-0479">Metal-binding</keyword>
<dbReference type="GO" id="GO:0005634">
    <property type="term" value="C:nucleus"/>
    <property type="evidence" value="ECO:0007669"/>
    <property type="project" value="UniProtKB-SubCell"/>
</dbReference>
<evidence type="ECO:0000259" key="15">
    <source>
        <dbReference type="PROSITE" id="PS51030"/>
    </source>
</evidence>
<evidence type="ECO:0000256" key="7">
    <source>
        <dbReference type="ARBA" id="ARBA00023125"/>
    </source>
</evidence>
<dbReference type="SUPFAM" id="SSF57716">
    <property type="entry name" value="Glucocorticoid receptor-like (DNA-binding domain)"/>
    <property type="match status" value="1"/>
</dbReference>
<dbReference type="CDD" id="cd07169">
    <property type="entry name" value="NR_DBD_GCNF_like"/>
    <property type="match status" value="1"/>
</dbReference>
<gene>
    <name evidence="17" type="ORF">ACEWY4_004480</name>
</gene>
<evidence type="ECO:0000256" key="3">
    <source>
        <dbReference type="ARBA" id="ARBA00022723"/>
    </source>
</evidence>
<dbReference type="FunFam" id="3.30.50.10:FF:000006">
    <property type="entry name" value="Nuclear receptor subfamily 5 group A member"/>
    <property type="match status" value="1"/>
</dbReference>
<dbReference type="EMBL" id="JBHFQA010000004">
    <property type="protein sequence ID" value="KAL2100086.1"/>
    <property type="molecule type" value="Genomic_DNA"/>
</dbReference>
<feature type="region of interest" description="Disordered" evidence="14">
    <location>
        <begin position="35"/>
        <end position="71"/>
    </location>
</feature>
<dbReference type="GO" id="GO:0042562">
    <property type="term" value="F:hormone binding"/>
    <property type="evidence" value="ECO:0007669"/>
    <property type="project" value="UniProtKB-ARBA"/>
</dbReference>
<dbReference type="SMART" id="SM00399">
    <property type="entry name" value="ZnF_C4"/>
    <property type="match status" value="1"/>
</dbReference>
<keyword evidence="6 13" id="KW-0805">Transcription regulation</keyword>